<dbReference type="KEGG" id="svl:Strvi_5157"/>
<evidence type="ECO:0000313" key="2">
    <source>
        <dbReference type="EMBL" id="AEM84695.1"/>
    </source>
</evidence>
<accession>G2P3Y6</accession>
<name>G2P3Y6_STRV4</name>
<dbReference type="eggNOG" id="COG1716">
    <property type="taxonomic scope" value="Bacteria"/>
</dbReference>
<dbReference type="Pfam" id="PF12401">
    <property type="entry name" value="FhaA_N"/>
    <property type="match status" value="1"/>
</dbReference>
<keyword evidence="3" id="KW-1185">Reference proteome</keyword>
<sequence length="134" mass="15184">MQKLNRWERAIERWEESLLAKVVRSEPVELLGALKRECDSHAVVCGPTRVVVPNVYDVELADAVHEELTRRGCQVGQELTDRLVRHAEDKGYEWAGPLTVRVSRSGRVPNGRYRVAGRPMAHIRADTFADAPAW</sequence>
<protein>
    <recommendedName>
        <fullName evidence="1">FhaA N-terminal domain-containing protein</fullName>
    </recommendedName>
</protein>
<evidence type="ECO:0000259" key="1">
    <source>
        <dbReference type="Pfam" id="PF12401"/>
    </source>
</evidence>
<dbReference type="AlphaFoldDB" id="G2P3Y6"/>
<dbReference type="Gene3D" id="3.30.2320.60">
    <property type="entry name" value="FhaA, phosphopeptide-binding domain (DUF3662)"/>
    <property type="match status" value="1"/>
</dbReference>
<evidence type="ECO:0000313" key="3">
    <source>
        <dbReference type="Proteomes" id="UP000008703"/>
    </source>
</evidence>
<organism evidence="2 3">
    <name type="scientific">Streptomyces violaceusniger (strain Tu 4113)</name>
    <dbReference type="NCBI Taxonomy" id="653045"/>
    <lineage>
        <taxon>Bacteria</taxon>
        <taxon>Bacillati</taxon>
        <taxon>Actinomycetota</taxon>
        <taxon>Actinomycetes</taxon>
        <taxon>Kitasatosporales</taxon>
        <taxon>Streptomycetaceae</taxon>
        <taxon>Streptomyces</taxon>
        <taxon>Streptomyces violaceusniger group</taxon>
    </lineage>
</organism>
<dbReference type="Proteomes" id="UP000008703">
    <property type="component" value="Chromosome"/>
</dbReference>
<proteinExistence type="predicted"/>
<dbReference type="EMBL" id="CP002994">
    <property type="protein sequence ID" value="AEM84695.1"/>
    <property type="molecule type" value="Genomic_DNA"/>
</dbReference>
<dbReference type="InterPro" id="IPR042287">
    <property type="entry name" value="FhaA_N_sf"/>
</dbReference>
<dbReference type="RefSeq" id="WP_014058181.1">
    <property type="nucleotide sequence ID" value="NC_015957.1"/>
</dbReference>
<reference evidence="2" key="1">
    <citation type="submission" date="2011-08" db="EMBL/GenBank/DDBJ databases">
        <title>Complete sequence of chromosome of Streptomyces violaceusniger Tu 4113.</title>
        <authorList>
            <consortium name="US DOE Joint Genome Institute"/>
            <person name="Lucas S."/>
            <person name="Han J."/>
            <person name="Lapidus A."/>
            <person name="Cheng J.-F."/>
            <person name="Goodwin L."/>
            <person name="Pitluck S."/>
            <person name="Peters L."/>
            <person name="Ivanova N."/>
            <person name="Daligault H."/>
            <person name="Detter J.C."/>
            <person name="Han C."/>
            <person name="Tapia R."/>
            <person name="Land M."/>
            <person name="Hauser L."/>
            <person name="Kyrpides N."/>
            <person name="Ivanova N."/>
            <person name="Pagani I."/>
            <person name="Hagen A."/>
            <person name="Katz L."/>
            <person name="Fiedler H.-P."/>
            <person name="Keasling J."/>
            <person name="Fortman J."/>
            <person name="Woyke T."/>
        </authorList>
    </citation>
    <scope>NUCLEOTIDE SEQUENCE [LARGE SCALE GENOMIC DNA]</scope>
    <source>
        <strain evidence="2">Tu 4113</strain>
    </source>
</reference>
<feature type="domain" description="FhaA N-terminal" evidence="1">
    <location>
        <begin position="4"/>
        <end position="115"/>
    </location>
</feature>
<dbReference type="HOGENOM" id="CLU_103361_0_0_11"/>
<dbReference type="InterPro" id="IPR022128">
    <property type="entry name" value="FhaA_N"/>
</dbReference>
<gene>
    <name evidence="2" type="ORF">Strvi_5157</name>
</gene>